<evidence type="ECO:0000256" key="2">
    <source>
        <dbReference type="ARBA" id="ARBA00022517"/>
    </source>
</evidence>
<dbReference type="GO" id="GO:0034511">
    <property type="term" value="F:U3 snoRNA binding"/>
    <property type="evidence" value="ECO:0007669"/>
    <property type="project" value="TreeGrafter"/>
</dbReference>
<dbReference type="PROSITE" id="PS51714">
    <property type="entry name" value="G_BMS1"/>
    <property type="match status" value="1"/>
</dbReference>
<dbReference type="Pfam" id="PF08142">
    <property type="entry name" value="AARP2CN"/>
    <property type="match status" value="1"/>
</dbReference>
<dbReference type="Pfam" id="PF22298">
    <property type="entry name" value="Tsr1_G-like"/>
    <property type="match status" value="1"/>
</dbReference>
<feature type="compositionally biased region" description="Basic and acidic residues" evidence="5">
    <location>
        <begin position="32"/>
        <end position="42"/>
    </location>
</feature>
<dbReference type="GO" id="GO:0003924">
    <property type="term" value="F:GTPase activity"/>
    <property type="evidence" value="ECO:0007669"/>
    <property type="project" value="TreeGrafter"/>
</dbReference>
<evidence type="ECO:0000259" key="6">
    <source>
        <dbReference type="PROSITE" id="PS51714"/>
    </source>
</evidence>
<keyword evidence="2" id="KW-0690">Ribosome biogenesis</keyword>
<dbReference type="AlphaFoldDB" id="A0A642VE30"/>
<dbReference type="InterPro" id="IPR039761">
    <property type="entry name" value="Bms1/Tsr1"/>
</dbReference>
<keyword evidence="8" id="KW-1185">Reference proteome</keyword>
<gene>
    <name evidence="7" type="ORF">TRICI_000237</name>
</gene>
<evidence type="ECO:0000256" key="1">
    <source>
        <dbReference type="ARBA" id="ARBA00004604"/>
    </source>
</evidence>
<evidence type="ECO:0000256" key="3">
    <source>
        <dbReference type="ARBA" id="ARBA00023242"/>
    </source>
</evidence>
<protein>
    <recommendedName>
        <fullName evidence="6">Bms1-type G domain-containing protein</fullName>
    </recommendedName>
</protein>
<comment type="similarity">
    <text evidence="4">Belongs to the TRAFAC class translation factor GTPase superfamily. Bms1-like GTPase family. TSR1 subfamily.</text>
</comment>
<dbReference type="GO" id="GO:0005525">
    <property type="term" value="F:GTP binding"/>
    <property type="evidence" value="ECO:0007669"/>
    <property type="project" value="TreeGrafter"/>
</dbReference>
<evidence type="ECO:0000313" key="7">
    <source>
        <dbReference type="EMBL" id="KAA8917636.1"/>
    </source>
</evidence>
<feature type="compositionally biased region" description="Acidic residues" evidence="5">
    <location>
        <begin position="335"/>
        <end position="367"/>
    </location>
</feature>
<evidence type="ECO:0000256" key="5">
    <source>
        <dbReference type="SAM" id="MobiDB-lite"/>
    </source>
</evidence>
<dbReference type="EMBL" id="SWFS01000024">
    <property type="protein sequence ID" value="KAA8917636.1"/>
    <property type="molecule type" value="Genomic_DNA"/>
</dbReference>
<dbReference type="GO" id="GO:0000462">
    <property type="term" value="P:maturation of SSU-rRNA from tricistronic rRNA transcript (SSU-rRNA, 5.8S rRNA, LSU-rRNA)"/>
    <property type="evidence" value="ECO:0007669"/>
    <property type="project" value="TreeGrafter"/>
</dbReference>
<sequence length="775" mass="87752">MAGSHRATLKKGHKAFKSRHATKNALKVRNKGKIEKDAGEKVKKAKAAQKIKAGTKQSKMNRKNTANQLKSNKVTEVLENRKLFDGRHGAPKIVALVPLTDDCDPVPIISAINKSVDVEDLVPNPGVLDVSVDRFKQKLKYIIPPKNFMAILDAAKVADFVVFALSPTTEVDEFGELLIRSIESQGVSNCIPVISHLNQIVGVKQQNDIRGSLLSFFKHFFPATEKIYSAETNSEALNVARFLCQKFPQGVSWRDSRAYVFGDQVFFDEQNQTLVVEGIARGRGFNADRLVHIPGFGDYQLDHIETAISSIKKNANSMDTTDDENPISRPTENQESLDELGPEPPVNEEDDDEMMSDDESLGNDDTEEVKKSVDPRDRKRKIPKGMSEYQASWIVDDEDLVNSDEEEDEEEDEEMDDNGEGDFGESKRVTFSETATEMGDDARSEMFNDLPEEEEARQLREFRERARDDLEFPDEIELHPNESGKERLRRYRGLKNLRAATWGYDELDDRAPEEWRRLARVSNFKATRNRVMKEAIAESQVQAGALIRLHIRAPAHVLQAVSPGRPLVVYSLLHHEHQLSVMNLSILPNTEYDEPVKSKEPLIMQCGPRRLVIRPLFSQMGSNASNDVYKFERFLQPGRASTATIIAPLMFGNVPVTYFKQTQDKLELVGSGSVMDANFKRILAKRAILTGHPFKIHKRLITIRYMFFNREDIDHFKTVPLFTNNGRSGYIKEGLGTHGYFKATFDGKITSQETVAMALYKRVWPRPSMQFTGGW</sequence>
<feature type="compositionally biased region" description="Basic residues" evidence="5">
    <location>
        <begin position="7"/>
        <end position="31"/>
    </location>
</feature>
<dbReference type="GO" id="GO:0005730">
    <property type="term" value="C:nucleolus"/>
    <property type="evidence" value="ECO:0007669"/>
    <property type="project" value="UniProtKB-SubCell"/>
</dbReference>
<feature type="compositionally biased region" description="Acidic residues" evidence="5">
    <location>
        <begin position="395"/>
        <end position="423"/>
    </location>
</feature>
<dbReference type="VEuPathDB" id="FungiDB:TRICI_000237"/>
<organism evidence="7 8">
    <name type="scientific">Trichomonascus ciferrii</name>
    <dbReference type="NCBI Taxonomy" id="44093"/>
    <lineage>
        <taxon>Eukaryota</taxon>
        <taxon>Fungi</taxon>
        <taxon>Dikarya</taxon>
        <taxon>Ascomycota</taxon>
        <taxon>Saccharomycotina</taxon>
        <taxon>Dipodascomycetes</taxon>
        <taxon>Dipodascales</taxon>
        <taxon>Trichomonascaceae</taxon>
        <taxon>Trichomonascus</taxon>
        <taxon>Trichomonascus ciferrii complex</taxon>
    </lineage>
</organism>
<name>A0A642VE30_9ASCO</name>
<dbReference type="InterPro" id="IPR012948">
    <property type="entry name" value="AARP2CN"/>
</dbReference>
<feature type="domain" description="Bms1-type G" evidence="6">
    <location>
        <begin position="90"/>
        <end position="249"/>
    </location>
</feature>
<dbReference type="OrthoDB" id="119302at2759"/>
<dbReference type="PANTHER" id="PTHR12858">
    <property type="entry name" value="RIBOSOME BIOGENESIS PROTEIN"/>
    <property type="match status" value="1"/>
</dbReference>
<dbReference type="Pfam" id="PF04950">
    <property type="entry name" value="RIBIOP_C"/>
    <property type="match status" value="1"/>
</dbReference>
<dbReference type="GO" id="GO:0030688">
    <property type="term" value="C:preribosome, small subunit precursor"/>
    <property type="evidence" value="ECO:0007669"/>
    <property type="project" value="TreeGrafter"/>
</dbReference>
<accession>A0A642VE30</accession>
<comment type="subcellular location">
    <subcellularLocation>
        <location evidence="1">Nucleus</location>
        <location evidence="1">Nucleolus</location>
    </subcellularLocation>
</comment>
<reference evidence="7" key="1">
    <citation type="journal article" date="2019" name="G3 (Bethesda)">
        <title>Genome Assemblies of Two Rare Opportunistic Yeast Pathogens: Diutina rugosa (syn. Candida rugosa) and Trichomonascus ciferrii (syn. Candida ciferrii).</title>
        <authorList>
            <person name="Mixao V."/>
            <person name="Saus E."/>
            <person name="Hansen A.P."/>
            <person name="Lass-Florl C."/>
            <person name="Gabaldon T."/>
        </authorList>
    </citation>
    <scope>NUCLEOTIDE SEQUENCE</scope>
    <source>
        <strain evidence="7">CBS 4856</strain>
    </source>
</reference>
<dbReference type="InterPro" id="IPR030387">
    <property type="entry name" value="G_Bms1/Tsr1_dom"/>
</dbReference>
<dbReference type="Proteomes" id="UP000761534">
    <property type="component" value="Unassembled WGS sequence"/>
</dbReference>
<feature type="compositionally biased region" description="Basic and acidic residues" evidence="5">
    <location>
        <begin position="368"/>
        <end position="377"/>
    </location>
</feature>
<dbReference type="GO" id="GO:0000479">
    <property type="term" value="P:endonucleolytic cleavage of tricistronic rRNA transcript (SSU-rRNA, 5.8S rRNA, LSU-rRNA)"/>
    <property type="evidence" value="ECO:0007669"/>
    <property type="project" value="TreeGrafter"/>
</dbReference>
<evidence type="ECO:0000313" key="8">
    <source>
        <dbReference type="Proteomes" id="UP000761534"/>
    </source>
</evidence>
<dbReference type="SMART" id="SM01362">
    <property type="entry name" value="DUF663"/>
    <property type="match status" value="1"/>
</dbReference>
<dbReference type="PANTHER" id="PTHR12858:SF1">
    <property type="entry name" value="PRE-RRNA-PROCESSING PROTEIN TSR1 HOMOLOG"/>
    <property type="match status" value="1"/>
</dbReference>
<dbReference type="SMART" id="SM00785">
    <property type="entry name" value="AARP2CN"/>
    <property type="match status" value="1"/>
</dbReference>
<feature type="region of interest" description="Disordered" evidence="5">
    <location>
        <begin position="1"/>
        <end position="62"/>
    </location>
</feature>
<feature type="region of interest" description="Disordered" evidence="5">
    <location>
        <begin position="313"/>
        <end position="456"/>
    </location>
</feature>
<evidence type="ECO:0000256" key="4">
    <source>
        <dbReference type="ARBA" id="ARBA00038288"/>
    </source>
</evidence>
<comment type="caution">
    <text evidence="7">The sequence shown here is derived from an EMBL/GenBank/DDBJ whole genome shotgun (WGS) entry which is preliminary data.</text>
</comment>
<dbReference type="InterPro" id="IPR007034">
    <property type="entry name" value="BMS1_TSR1_C"/>
</dbReference>
<keyword evidence="3" id="KW-0539">Nucleus</keyword>
<proteinExistence type="inferred from homology"/>